<sequence>MPQTISADDRKSYQRVISKCEVTLIDETCGHFPMILWNEDLIMFALRFWKPRLQVTVLSIVDCPVRYDTFRRGVVAVPNDRTGIITMPSCGEALRLAQYAKYSGWSPITGASHTDAFGQHFIHPLPLPFGRVPPEVSGTKIEHISLAGIHTVRTIQDIINGKGRNITNHWLIECGTLNGTKYFLLLFLYLIVSSGFGIVFAMFTKLSLDIDDAIRLVRLSCSNCQRRMQICGEEEKGSSEAASRVGSQSALFTCLTPDCPLSGQRFEPSDSNHVLVEYNVFLNLTDHTGTYTKCTLTNSAVEKMLEMQAKDFLQLSPNDRGRMKWKLLLNRFKVYFWMRQPGYDQPTPYLNVLACERPNPFEVYSSLRTTNCP</sequence>
<dbReference type="AlphaFoldDB" id="A0A158RDI6"/>
<dbReference type="GO" id="GO:0003697">
    <property type="term" value="F:single-stranded DNA binding"/>
    <property type="evidence" value="ECO:0007669"/>
    <property type="project" value="TreeGrafter"/>
</dbReference>
<accession>A0A158RDI6</accession>
<reference evidence="2 3" key="2">
    <citation type="submission" date="2018-11" db="EMBL/GenBank/DDBJ databases">
        <authorList>
            <consortium name="Pathogen Informatics"/>
        </authorList>
    </citation>
    <scope>NUCLEOTIDE SEQUENCE [LARGE SCALE GENOMIC DNA]</scope>
</reference>
<feature type="transmembrane region" description="Helical" evidence="1">
    <location>
        <begin position="182"/>
        <end position="203"/>
    </location>
</feature>
<dbReference type="EMBL" id="UYWX01000079">
    <property type="protein sequence ID" value="VDM16856.1"/>
    <property type="molecule type" value="Genomic_DNA"/>
</dbReference>
<protein>
    <submittedName>
        <fullName evidence="4">Innexin</fullName>
    </submittedName>
</protein>
<dbReference type="STRING" id="6205.A0A158RDI6"/>
<keyword evidence="3" id="KW-1185">Reference proteome</keyword>
<gene>
    <name evidence="2" type="ORF">TTAC_LOCUS697</name>
</gene>
<organism evidence="4">
    <name type="scientific">Hydatigena taeniaeformis</name>
    <name type="common">Feline tapeworm</name>
    <name type="synonym">Taenia taeniaeformis</name>
    <dbReference type="NCBI Taxonomy" id="6205"/>
    <lineage>
        <taxon>Eukaryota</taxon>
        <taxon>Metazoa</taxon>
        <taxon>Spiralia</taxon>
        <taxon>Lophotrochozoa</taxon>
        <taxon>Platyhelminthes</taxon>
        <taxon>Cestoda</taxon>
        <taxon>Eucestoda</taxon>
        <taxon>Cyclophyllidea</taxon>
        <taxon>Taeniidae</taxon>
        <taxon>Hydatigera</taxon>
    </lineage>
</organism>
<keyword evidence="1" id="KW-1133">Transmembrane helix</keyword>
<dbReference type="OrthoDB" id="9937820at2759"/>
<dbReference type="GO" id="GO:0008310">
    <property type="term" value="F:single-stranded DNA 3'-5' DNA exonuclease activity"/>
    <property type="evidence" value="ECO:0007669"/>
    <property type="project" value="TreeGrafter"/>
</dbReference>
<dbReference type="InterPro" id="IPR052469">
    <property type="entry name" value="MEIOB"/>
</dbReference>
<dbReference type="PANTHER" id="PTHR21166:SF2">
    <property type="entry name" value="CELL DIVISION CONTROL PROTEIN 24 OB DOMAIN-CONTAINING PROTEIN-RELATED"/>
    <property type="match status" value="1"/>
</dbReference>
<dbReference type="PANTHER" id="PTHR21166">
    <property type="entry name" value="CELL DIVISION CONTROL PROTEIN 24 OB DOMAIN-CONTAINING PROTEIN-RELATED"/>
    <property type="match status" value="1"/>
</dbReference>
<evidence type="ECO:0000313" key="4">
    <source>
        <dbReference type="WBParaSite" id="TTAC_0000069601-mRNA-1"/>
    </source>
</evidence>
<evidence type="ECO:0000313" key="3">
    <source>
        <dbReference type="Proteomes" id="UP000274429"/>
    </source>
</evidence>
<keyword evidence="1" id="KW-0812">Transmembrane</keyword>
<dbReference type="GO" id="GO:0000712">
    <property type="term" value="P:resolution of meiotic recombination intermediates"/>
    <property type="evidence" value="ECO:0007669"/>
    <property type="project" value="TreeGrafter"/>
</dbReference>
<proteinExistence type="predicted"/>
<keyword evidence="1" id="KW-0472">Membrane</keyword>
<dbReference type="Proteomes" id="UP000274429">
    <property type="component" value="Unassembled WGS sequence"/>
</dbReference>
<dbReference type="WBParaSite" id="TTAC_0000069601-mRNA-1">
    <property type="protein sequence ID" value="TTAC_0000069601-mRNA-1"/>
    <property type="gene ID" value="TTAC_0000069601"/>
</dbReference>
<evidence type="ECO:0000313" key="2">
    <source>
        <dbReference type="EMBL" id="VDM16856.1"/>
    </source>
</evidence>
<evidence type="ECO:0000256" key="1">
    <source>
        <dbReference type="SAM" id="Phobius"/>
    </source>
</evidence>
<reference evidence="4" key="1">
    <citation type="submission" date="2016-04" db="UniProtKB">
        <authorList>
            <consortium name="WormBaseParasite"/>
        </authorList>
    </citation>
    <scope>IDENTIFICATION</scope>
</reference>
<name>A0A158RDI6_HYDTA</name>